<accession>A0A3A1R4G1</accession>
<organism evidence="2 3">
    <name type="scientific">Bacillus salacetis</name>
    <dbReference type="NCBI Taxonomy" id="2315464"/>
    <lineage>
        <taxon>Bacteria</taxon>
        <taxon>Bacillati</taxon>
        <taxon>Bacillota</taxon>
        <taxon>Bacilli</taxon>
        <taxon>Bacillales</taxon>
        <taxon>Bacillaceae</taxon>
        <taxon>Bacillus</taxon>
    </lineage>
</organism>
<feature type="domain" description="Peptidase M24" evidence="1">
    <location>
        <begin position="183"/>
        <end position="382"/>
    </location>
</feature>
<gene>
    <name evidence="2" type="ORF">D3H55_04180</name>
</gene>
<dbReference type="AlphaFoldDB" id="A0A3A1R4G1"/>
<dbReference type="Gene3D" id="3.90.230.10">
    <property type="entry name" value="Creatinase/methionine aminopeptidase superfamily"/>
    <property type="match status" value="1"/>
</dbReference>
<dbReference type="InterPro" id="IPR036005">
    <property type="entry name" value="Creatinase/aminopeptidase-like"/>
</dbReference>
<name>A0A3A1R4G1_9BACI</name>
<dbReference type="SUPFAM" id="SSF55920">
    <property type="entry name" value="Creatinase/aminopeptidase"/>
    <property type="match status" value="1"/>
</dbReference>
<sequence>MDNKFFSKVLPLKDRERFADRVLKERLETILPMLMEDHGIDMWILIGREYNEDPVIGTFFPAAVDSSRRLTMLIFHKLEGGGVERLVIHPDPAFQPYYQNALNDTDETQWECAARIIQKERPDQVAVNAGGMHAVCDGLTVGLFEKLQEEIGRDCKLVSSEPLLTDWLQIRSPLELTAYPHICELAREIGQHALSNKVVHPGVTSVKEVVDWIRQTVLDMGLKTSFYPTVDIQREGAEADRLVDTVILPGDIVHLDFGIHYLGLATDTQQLAYVLKSGESKAPESLSSAFGKALRFEDIVTETFQEGKSGNQVFTESIRNAKKEKIEAMLYSHPLGVHCHGAGPLVGLYDKQQEIQGRGEISIRNNTCYALEFNIRAFIPEWNHDIPIYLEEPISFSNGKARYMARRQKEFYLIK</sequence>
<dbReference type="Proteomes" id="UP000265801">
    <property type="component" value="Unassembled WGS sequence"/>
</dbReference>
<protein>
    <submittedName>
        <fullName evidence="2">M24 family metallopeptidase</fullName>
    </submittedName>
</protein>
<dbReference type="Pfam" id="PF00557">
    <property type="entry name" value="Peptidase_M24"/>
    <property type="match status" value="1"/>
</dbReference>
<evidence type="ECO:0000313" key="2">
    <source>
        <dbReference type="EMBL" id="RIW37247.1"/>
    </source>
</evidence>
<dbReference type="OrthoDB" id="9765815at2"/>
<comment type="caution">
    <text evidence="2">The sequence shown here is derived from an EMBL/GenBank/DDBJ whole genome shotgun (WGS) entry which is preliminary data.</text>
</comment>
<dbReference type="InterPro" id="IPR000994">
    <property type="entry name" value="Pept_M24"/>
</dbReference>
<evidence type="ECO:0000313" key="3">
    <source>
        <dbReference type="Proteomes" id="UP000265801"/>
    </source>
</evidence>
<dbReference type="EMBL" id="QXIR01000004">
    <property type="protein sequence ID" value="RIW37247.1"/>
    <property type="molecule type" value="Genomic_DNA"/>
</dbReference>
<proteinExistence type="predicted"/>
<reference evidence="2 3" key="1">
    <citation type="submission" date="2018-09" db="EMBL/GenBank/DDBJ databases">
        <title>Bacillus saliacetes sp. nov., isolated from Thai shrimp paste (Ka-pi).</title>
        <authorList>
            <person name="Daroonpunt R."/>
            <person name="Tanasupawat S."/>
            <person name="Yiamsombut S."/>
        </authorList>
    </citation>
    <scope>NUCLEOTIDE SEQUENCE [LARGE SCALE GENOMIC DNA]</scope>
    <source>
        <strain evidence="2 3">SKP7-4</strain>
    </source>
</reference>
<dbReference type="RefSeq" id="WP_119545665.1">
    <property type="nucleotide sequence ID" value="NZ_QXIR01000004.1"/>
</dbReference>
<evidence type="ECO:0000259" key="1">
    <source>
        <dbReference type="Pfam" id="PF00557"/>
    </source>
</evidence>
<keyword evidence="3" id="KW-1185">Reference proteome</keyword>